<dbReference type="InterPro" id="IPR033690">
    <property type="entry name" value="Adenylat_kinase_CS"/>
</dbReference>
<dbReference type="GO" id="GO:0006207">
    <property type="term" value="P:'de novo' pyrimidine nucleobase biosynthetic process"/>
    <property type="evidence" value="ECO:0007669"/>
    <property type="project" value="InterPro"/>
</dbReference>
<dbReference type="GO" id="GO:0047506">
    <property type="term" value="F:dAMP kinase activity"/>
    <property type="evidence" value="ECO:0007669"/>
    <property type="project" value="RHEA"/>
</dbReference>
<comment type="catalytic activity">
    <reaction evidence="21">
        <text>dTDP + GTP = dTTP + GDP</text>
        <dbReference type="Rhea" id="RHEA:79867"/>
        <dbReference type="ChEBI" id="CHEBI:37565"/>
        <dbReference type="ChEBI" id="CHEBI:37568"/>
        <dbReference type="ChEBI" id="CHEBI:58189"/>
        <dbReference type="ChEBI" id="CHEBI:58369"/>
    </reaction>
</comment>
<proteinExistence type="inferred from homology"/>
<dbReference type="EC" id="2.7.4.14" evidence="25"/>
<evidence type="ECO:0000256" key="2">
    <source>
        <dbReference type="ARBA" id="ARBA00000582"/>
    </source>
</evidence>
<comment type="catalytic activity">
    <reaction evidence="11">
        <text>dADP + GTP = dATP + GDP</text>
        <dbReference type="Rhea" id="RHEA:79871"/>
        <dbReference type="ChEBI" id="CHEBI:37565"/>
        <dbReference type="ChEBI" id="CHEBI:57667"/>
        <dbReference type="ChEBI" id="CHEBI:58189"/>
        <dbReference type="ChEBI" id="CHEBI:61404"/>
    </reaction>
</comment>
<dbReference type="GO" id="GO:0004550">
    <property type="term" value="F:nucleoside diphosphate kinase activity"/>
    <property type="evidence" value="ECO:0007669"/>
    <property type="project" value="UniProtKB-EC"/>
</dbReference>
<comment type="catalytic activity">
    <reaction evidence="24">
        <text>thiamine diphosphate + ADP = thiamine triphosphate + AMP</text>
        <dbReference type="Rhea" id="RHEA:69180"/>
        <dbReference type="ChEBI" id="CHEBI:58937"/>
        <dbReference type="ChEBI" id="CHEBI:58938"/>
        <dbReference type="ChEBI" id="CHEBI:456215"/>
        <dbReference type="ChEBI" id="CHEBI:456216"/>
    </reaction>
</comment>
<evidence type="ECO:0000256" key="5">
    <source>
        <dbReference type="ARBA" id="ARBA00022679"/>
    </source>
</evidence>
<evidence type="ECO:0000256" key="15">
    <source>
        <dbReference type="ARBA" id="ARBA00045111"/>
    </source>
</evidence>
<feature type="binding site" evidence="25">
    <location>
        <position position="153"/>
    </location>
    <ligand>
        <name>ATP</name>
        <dbReference type="ChEBI" id="CHEBI:30616"/>
    </ligand>
</feature>
<evidence type="ECO:0000256" key="6">
    <source>
        <dbReference type="ARBA" id="ARBA00022741"/>
    </source>
</evidence>
<comment type="catalytic activity">
    <reaction evidence="16">
        <text>UDP + ATP = UTP + ADP</text>
        <dbReference type="Rhea" id="RHEA:25098"/>
        <dbReference type="ChEBI" id="CHEBI:30616"/>
        <dbReference type="ChEBI" id="CHEBI:46398"/>
        <dbReference type="ChEBI" id="CHEBI:58223"/>
        <dbReference type="ChEBI" id="CHEBI:456216"/>
        <dbReference type="EC" id="2.7.4.6"/>
    </reaction>
</comment>
<organism evidence="26 27">
    <name type="scientific">Ciona intestinalis</name>
    <name type="common">Transparent sea squirt</name>
    <name type="synonym">Ascidia intestinalis</name>
    <dbReference type="NCBI Taxonomy" id="7719"/>
    <lineage>
        <taxon>Eukaryota</taxon>
        <taxon>Metazoa</taxon>
        <taxon>Chordata</taxon>
        <taxon>Tunicata</taxon>
        <taxon>Ascidiacea</taxon>
        <taxon>Phlebobranchia</taxon>
        <taxon>Cionidae</taxon>
        <taxon>Ciona</taxon>
    </lineage>
</organism>
<dbReference type="OMA" id="EQTMPVI"/>
<dbReference type="GO" id="GO:0004017">
    <property type="term" value="F:AMP kinase activity"/>
    <property type="evidence" value="ECO:0007669"/>
    <property type="project" value="UniProtKB-EC"/>
</dbReference>
<dbReference type="InterPro" id="IPR027417">
    <property type="entry name" value="P-loop_NTPase"/>
</dbReference>
<evidence type="ECO:0000256" key="20">
    <source>
        <dbReference type="ARBA" id="ARBA00048564"/>
    </source>
</evidence>
<feature type="region of interest" description="NMPbind" evidence="25">
    <location>
        <begin position="57"/>
        <end position="87"/>
    </location>
</feature>
<name>F6UHS2_CIOIN</name>
<comment type="catalytic activity">
    <reaction evidence="22">
        <text>dGDP + ATP = dGTP + ADP</text>
        <dbReference type="Rhea" id="RHEA:27690"/>
        <dbReference type="ChEBI" id="CHEBI:30616"/>
        <dbReference type="ChEBI" id="CHEBI:58595"/>
        <dbReference type="ChEBI" id="CHEBI:61429"/>
        <dbReference type="ChEBI" id="CHEBI:456216"/>
        <dbReference type="EC" id="2.7.4.6"/>
    </reaction>
</comment>
<comment type="catalytic activity">
    <reaction evidence="25">
        <text>CMP + ATP = CDP + ADP</text>
        <dbReference type="Rhea" id="RHEA:11600"/>
        <dbReference type="ChEBI" id="CHEBI:30616"/>
        <dbReference type="ChEBI" id="CHEBI:58069"/>
        <dbReference type="ChEBI" id="CHEBI:60377"/>
        <dbReference type="ChEBI" id="CHEBI:456216"/>
        <dbReference type="EC" id="2.7.4.14"/>
    </reaction>
</comment>
<comment type="catalytic activity">
    <reaction evidence="12">
        <text>dCDP + GTP = dCTP + GDP</text>
        <dbReference type="Rhea" id="RHEA:79875"/>
        <dbReference type="ChEBI" id="CHEBI:37565"/>
        <dbReference type="ChEBI" id="CHEBI:58189"/>
        <dbReference type="ChEBI" id="CHEBI:58593"/>
        <dbReference type="ChEBI" id="CHEBI:61481"/>
    </reaction>
</comment>
<keyword evidence="8 25" id="KW-0067">ATP-binding</keyword>
<dbReference type="GO" id="GO:0006225">
    <property type="term" value="P:UDP biosynthetic process"/>
    <property type="evidence" value="ECO:0000318"/>
    <property type="project" value="GO_Central"/>
</dbReference>
<evidence type="ECO:0000256" key="21">
    <source>
        <dbReference type="ARBA" id="ARBA00048620"/>
    </source>
</evidence>
<keyword evidence="27" id="KW-1185">Reference proteome</keyword>
<reference evidence="26" key="4">
    <citation type="submission" date="2025-09" db="UniProtKB">
        <authorList>
            <consortium name="Ensembl"/>
        </authorList>
    </citation>
    <scope>IDENTIFICATION</scope>
</reference>
<dbReference type="PANTHER" id="PTHR23359">
    <property type="entry name" value="NUCLEOTIDE KINASE"/>
    <property type="match status" value="1"/>
</dbReference>
<reference evidence="26" key="3">
    <citation type="submission" date="2025-08" db="UniProtKB">
        <authorList>
            <consortium name="Ensembl"/>
        </authorList>
    </citation>
    <scope>IDENTIFICATION</scope>
</reference>
<dbReference type="InterPro" id="IPR006266">
    <property type="entry name" value="UMP_CMP_kinase"/>
</dbReference>
<dbReference type="AlphaFoldDB" id="F6UHS2"/>
<feature type="binding site" evidence="25">
    <location>
        <begin position="37"/>
        <end position="42"/>
    </location>
    <ligand>
        <name>ATP</name>
        <dbReference type="ChEBI" id="CHEBI:30616"/>
    </ligand>
</feature>
<comment type="domain">
    <text evidence="25">Consists of three domains, a large central CORE domain and two small peripheral domains, NMPbind and LID, which undergo movements during catalysis. The LID domain closes over the site of phosphoryl transfer upon ATP binding. Assembling and dissambling the active center during each catalytic cycle provides an effective means to prevent ATP hydrolysis.</text>
</comment>
<evidence type="ECO:0000256" key="24">
    <source>
        <dbReference type="ARBA" id="ARBA00048851"/>
    </source>
</evidence>
<feature type="binding site" evidence="25">
    <location>
        <begin position="112"/>
        <end position="115"/>
    </location>
    <ligand>
        <name>a ribonucleoside 5'-phosphate</name>
        <dbReference type="ChEBI" id="CHEBI:58043"/>
    </ligand>
</feature>
<keyword evidence="5 25" id="KW-0808">Transferase</keyword>
<dbReference type="GO" id="GO:0005524">
    <property type="term" value="F:ATP binding"/>
    <property type="evidence" value="ECO:0007669"/>
    <property type="project" value="UniProtKB-KW"/>
</dbReference>
<dbReference type="GO" id="GO:0036430">
    <property type="term" value="F:CMP kinase activity"/>
    <property type="evidence" value="ECO:0007669"/>
    <property type="project" value="RHEA"/>
</dbReference>
<evidence type="ECO:0000256" key="17">
    <source>
        <dbReference type="ARBA" id="ARBA00047439"/>
    </source>
</evidence>
<feature type="binding site" evidence="25">
    <location>
        <position position="119"/>
    </location>
    <ligand>
        <name>CMP</name>
        <dbReference type="ChEBI" id="CHEBI:60377"/>
    </ligand>
</feature>
<comment type="catalytic activity">
    <reaction evidence="3">
        <text>a ribonucleoside 5'-diphosphate + ATP = a ribonucleoside 5'-triphosphate + ADP</text>
        <dbReference type="Rhea" id="RHEA:18113"/>
        <dbReference type="ChEBI" id="CHEBI:30616"/>
        <dbReference type="ChEBI" id="CHEBI:57930"/>
        <dbReference type="ChEBI" id="CHEBI:61557"/>
        <dbReference type="ChEBI" id="CHEBI:456216"/>
        <dbReference type="EC" id="2.7.4.6"/>
    </reaction>
</comment>
<comment type="cofactor">
    <cofactor evidence="25">
        <name>Mg(2+)</name>
        <dbReference type="ChEBI" id="CHEBI:18420"/>
    </cofactor>
    <text evidence="25">Binds 1 Mg(2+) ion per monomer.</text>
</comment>
<dbReference type="Proteomes" id="UP000008144">
    <property type="component" value="Chromosome 5"/>
</dbReference>
<dbReference type="EMBL" id="EAAA01002105">
    <property type="status" value="NOT_ANNOTATED_CDS"/>
    <property type="molecule type" value="Genomic_DNA"/>
</dbReference>
<sequence length="212" mass="23834">MLAIQTHLLNRSVCRLLVSVSKKMSKPQIVFVLGGPGAGKGTQCSKIVETFGYTHLSAGDLLRAERKNPSSKVGTLIERCIKEGKIVPVKITCGLLKTAIFANKNTKFLIDGFPRNKDNLDGWDEEMGDKVDVQFILYLDCPEEVCTKRILNRGLTSGRTDDNVESLKKRFQTYVNETLPIIKHYEKDGKVRSVVTDCTPDEVFERVRKHFS</sequence>
<comment type="function">
    <text evidence="25">Catalyzes the phosphorylation of pyrimidine nucleoside monophosphates at the expense of ATP. Plays an important role in de novo pyrimidine nucleotide biosynthesis. Has preference for UMP and CMP as phosphate acceptors.</text>
</comment>
<dbReference type="CDD" id="cd01428">
    <property type="entry name" value="ADK"/>
    <property type="match status" value="1"/>
</dbReference>
<dbReference type="InterPro" id="IPR000850">
    <property type="entry name" value="Adenylat/UMP-CMP_kin"/>
</dbReference>
<dbReference type="Ensembl" id="ENSCINT00000008568.3">
    <property type="protein sequence ID" value="ENSCINP00000008568.3"/>
    <property type="gene ID" value="ENSCING00000004142.3"/>
</dbReference>
<evidence type="ECO:0000256" key="16">
    <source>
        <dbReference type="ARBA" id="ARBA00047390"/>
    </source>
</evidence>
<feature type="binding site" evidence="25">
    <location>
        <position position="170"/>
    </location>
    <ligand>
        <name>a ribonucleoside 5'-phosphate</name>
        <dbReference type="ChEBI" id="CHEBI:58043"/>
    </ligand>
</feature>
<dbReference type="GeneTree" id="ENSGT00940000160589"/>
<evidence type="ECO:0000256" key="10">
    <source>
        <dbReference type="ARBA" id="ARBA00023242"/>
    </source>
</evidence>
<evidence type="ECO:0000256" key="7">
    <source>
        <dbReference type="ARBA" id="ARBA00022777"/>
    </source>
</evidence>
<dbReference type="GO" id="GO:0036431">
    <property type="term" value="F:dCMP kinase activity"/>
    <property type="evidence" value="ECO:0007669"/>
    <property type="project" value="RHEA"/>
</dbReference>
<evidence type="ECO:0000256" key="3">
    <source>
        <dbReference type="ARBA" id="ARBA00000937"/>
    </source>
</evidence>
<evidence type="ECO:0000256" key="18">
    <source>
        <dbReference type="ARBA" id="ARBA00047801"/>
    </source>
</evidence>
<comment type="catalytic activity">
    <reaction evidence="25">
        <text>dCMP + ATP = dCDP + ADP</text>
        <dbReference type="Rhea" id="RHEA:25094"/>
        <dbReference type="ChEBI" id="CHEBI:30616"/>
        <dbReference type="ChEBI" id="CHEBI:57566"/>
        <dbReference type="ChEBI" id="CHEBI:58593"/>
        <dbReference type="ChEBI" id="CHEBI:456216"/>
        <dbReference type="EC" id="2.7.4.14"/>
    </reaction>
</comment>
<evidence type="ECO:0000256" key="14">
    <source>
        <dbReference type="ARBA" id="ARBA00045110"/>
    </source>
</evidence>
<comment type="catalytic activity">
    <reaction evidence="19 25">
        <text>UMP + ATP = UDP + ADP</text>
        <dbReference type="Rhea" id="RHEA:24400"/>
        <dbReference type="ChEBI" id="CHEBI:30616"/>
        <dbReference type="ChEBI" id="CHEBI:57865"/>
        <dbReference type="ChEBI" id="CHEBI:58223"/>
        <dbReference type="ChEBI" id="CHEBI:456216"/>
        <dbReference type="EC" id="2.7.4.14"/>
    </reaction>
</comment>
<dbReference type="Gene3D" id="3.40.50.300">
    <property type="entry name" value="P-loop containing nucleotide triphosphate hydrolases"/>
    <property type="match status" value="1"/>
</dbReference>
<protein>
    <recommendedName>
        <fullName evidence="25">UMP-CMP kinase</fullName>
        <ecNumber evidence="25">2.7.4.14</ecNumber>
    </recommendedName>
    <alternativeName>
        <fullName evidence="25">Deoxycytidylate kinase</fullName>
        <shortName evidence="25">CK</shortName>
        <shortName evidence="25">dCMP kinase</shortName>
    </alternativeName>
    <alternativeName>
        <fullName evidence="25">Uridine monophosphate/cytidine monophosphate kinase</fullName>
        <shortName evidence="25">UMP/CMP kinase</shortName>
        <shortName evidence="25">UMP/CMPK</shortName>
    </alternativeName>
</protein>
<dbReference type="SUPFAM" id="SSF52540">
    <property type="entry name" value="P-loop containing nucleoside triphosphate hydrolases"/>
    <property type="match status" value="1"/>
</dbReference>
<keyword evidence="6 25" id="KW-0547">Nucleotide-binding</keyword>
<evidence type="ECO:0000256" key="9">
    <source>
        <dbReference type="ARBA" id="ARBA00022975"/>
    </source>
</evidence>
<comment type="catalytic activity">
    <reaction evidence="2">
        <text>AMP + ATP = 2 ADP</text>
        <dbReference type="Rhea" id="RHEA:12973"/>
        <dbReference type="ChEBI" id="CHEBI:30616"/>
        <dbReference type="ChEBI" id="CHEBI:456215"/>
        <dbReference type="ChEBI" id="CHEBI:456216"/>
        <dbReference type="EC" id="2.7.4.3"/>
    </reaction>
</comment>
<feature type="binding site" evidence="25">
    <location>
        <begin position="85"/>
        <end position="87"/>
    </location>
    <ligand>
        <name>a ribonucleoside 5'-phosphate</name>
        <dbReference type="ChEBI" id="CHEBI:58043"/>
    </ligand>
</feature>
<comment type="similarity">
    <text evidence="25">Belongs to the adenylate kinase family. UMP-CMP kinase subfamily.</text>
</comment>
<dbReference type="HAMAP" id="MF_03172">
    <property type="entry name" value="Adenylate_kinase_UMP_CMP_kin"/>
    <property type="match status" value="1"/>
</dbReference>
<evidence type="ECO:0000256" key="11">
    <source>
        <dbReference type="ARBA" id="ARBA00045073"/>
    </source>
</evidence>
<dbReference type="GO" id="GO:0005737">
    <property type="term" value="C:cytoplasm"/>
    <property type="evidence" value="ECO:0000318"/>
    <property type="project" value="GO_Central"/>
</dbReference>
<evidence type="ECO:0000313" key="27">
    <source>
        <dbReference type="Proteomes" id="UP000008144"/>
    </source>
</evidence>
<dbReference type="PRINTS" id="PR00094">
    <property type="entry name" value="ADENYLTKNASE"/>
</dbReference>
<dbReference type="KEGG" id="cin:100186749"/>
<evidence type="ECO:0000256" key="1">
    <source>
        <dbReference type="ARBA" id="ARBA00000082"/>
    </source>
</evidence>
<comment type="catalytic activity">
    <reaction evidence="15">
        <text>CDP + GTP = CTP + GDP</text>
        <dbReference type="Rhea" id="RHEA:79859"/>
        <dbReference type="ChEBI" id="CHEBI:37563"/>
        <dbReference type="ChEBI" id="CHEBI:37565"/>
        <dbReference type="ChEBI" id="CHEBI:58069"/>
        <dbReference type="ChEBI" id="CHEBI:58189"/>
    </reaction>
</comment>
<evidence type="ECO:0000313" key="26">
    <source>
        <dbReference type="Ensembl" id="ENSCINP00000008568.3"/>
    </source>
</evidence>
<dbReference type="RefSeq" id="XP_002131814.3">
    <property type="nucleotide sequence ID" value="XM_002131778.5"/>
</dbReference>
<comment type="catalytic activity">
    <reaction evidence="14">
        <text>dAMP + dATP = 2 dADP</text>
        <dbReference type="Rhea" id="RHEA:78311"/>
        <dbReference type="ChEBI" id="CHEBI:57667"/>
        <dbReference type="ChEBI" id="CHEBI:58245"/>
        <dbReference type="ChEBI" id="CHEBI:61404"/>
    </reaction>
</comment>
<dbReference type="GO" id="GO:0005634">
    <property type="term" value="C:nucleus"/>
    <property type="evidence" value="ECO:0000318"/>
    <property type="project" value="GO_Central"/>
</dbReference>
<evidence type="ECO:0000256" key="13">
    <source>
        <dbReference type="ARBA" id="ARBA00045096"/>
    </source>
</evidence>
<dbReference type="OrthoDB" id="442176at2759"/>
<dbReference type="GO" id="GO:0046705">
    <property type="term" value="P:CDP biosynthetic process"/>
    <property type="evidence" value="ECO:0000318"/>
    <property type="project" value="GO_Central"/>
</dbReference>
<gene>
    <name evidence="26" type="primary">LOC100186749</name>
</gene>
<dbReference type="InParanoid" id="F6UHS2"/>
<comment type="subunit">
    <text evidence="25">Monomer.</text>
</comment>
<dbReference type="GeneID" id="100186749"/>
<comment type="catalytic activity">
    <reaction evidence="20">
        <text>GDP + ATP = GTP + ADP</text>
        <dbReference type="Rhea" id="RHEA:27686"/>
        <dbReference type="ChEBI" id="CHEBI:30616"/>
        <dbReference type="ChEBI" id="CHEBI:37565"/>
        <dbReference type="ChEBI" id="CHEBI:58189"/>
        <dbReference type="ChEBI" id="CHEBI:456216"/>
        <dbReference type="EC" id="2.7.4.6"/>
    </reaction>
</comment>
<feature type="region of interest" description="LID" evidence="25">
    <location>
        <begin position="152"/>
        <end position="162"/>
    </location>
</feature>
<reference evidence="26" key="2">
    <citation type="journal article" date="2008" name="Genome Biol.">
        <title>Improved genome assembly and evidence-based global gene model set for the chordate Ciona intestinalis: new insight into intron and operon populations.</title>
        <authorList>
            <person name="Satou Y."/>
            <person name="Mineta K."/>
            <person name="Ogasawara M."/>
            <person name="Sasakura Y."/>
            <person name="Shoguchi E."/>
            <person name="Ueno K."/>
            <person name="Yamada L."/>
            <person name="Matsumoto J."/>
            <person name="Wasserscheid J."/>
            <person name="Dewar K."/>
            <person name="Wiley G.B."/>
            <person name="Macmil S.L."/>
            <person name="Roe B.A."/>
            <person name="Zeller R.W."/>
            <person name="Hastings K.E."/>
            <person name="Lemaire P."/>
            <person name="Lindquist E."/>
            <person name="Endo T."/>
            <person name="Hotta K."/>
            <person name="Inaba K."/>
        </authorList>
    </citation>
    <scope>NUCLEOTIDE SEQUENCE [LARGE SCALE GENOMIC DNA]</scope>
    <source>
        <strain evidence="26">wild type</strain>
    </source>
</reference>
<dbReference type="Pfam" id="PF00406">
    <property type="entry name" value="ADK"/>
    <property type="match status" value="1"/>
</dbReference>
<evidence type="ECO:0000256" key="19">
    <source>
        <dbReference type="ARBA" id="ARBA00048116"/>
    </source>
</evidence>
<dbReference type="HOGENOM" id="CLU_032354_0_3_1"/>
<evidence type="ECO:0000256" key="25">
    <source>
        <dbReference type="HAMAP-Rule" id="MF_03172"/>
    </source>
</evidence>
<keyword evidence="10 25" id="KW-0539">Nucleus</keyword>
<dbReference type="NCBIfam" id="TIGR01359">
    <property type="entry name" value="UMP_CMP_kin_fam"/>
    <property type="match status" value="1"/>
</dbReference>
<keyword evidence="4 25" id="KW-0963">Cytoplasm</keyword>
<accession>F6UHS2</accession>
<evidence type="ECO:0000256" key="23">
    <source>
        <dbReference type="ARBA" id="ARBA00048824"/>
    </source>
</evidence>
<evidence type="ECO:0000256" key="12">
    <source>
        <dbReference type="ARBA" id="ARBA00045094"/>
    </source>
</evidence>
<comment type="catalytic activity">
    <reaction evidence="23">
        <text>dAMP + ATP = dADP + ADP</text>
        <dbReference type="Rhea" id="RHEA:23100"/>
        <dbReference type="ChEBI" id="CHEBI:30616"/>
        <dbReference type="ChEBI" id="CHEBI:57667"/>
        <dbReference type="ChEBI" id="CHEBI:58245"/>
        <dbReference type="ChEBI" id="CHEBI:456216"/>
    </reaction>
</comment>
<dbReference type="STRING" id="7719.ENSCINP00000008568"/>
<reference evidence="27" key="1">
    <citation type="journal article" date="2002" name="Science">
        <title>The draft genome of Ciona intestinalis: insights into chordate and vertebrate origins.</title>
        <authorList>
            <person name="Dehal P."/>
            <person name="Satou Y."/>
            <person name="Campbell R.K."/>
            <person name="Chapman J."/>
            <person name="Degnan B."/>
            <person name="De Tomaso A."/>
            <person name="Davidson B."/>
            <person name="Di Gregorio A."/>
            <person name="Gelpke M."/>
            <person name="Goodstein D.M."/>
            <person name="Harafuji N."/>
            <person name="Hastings K.E."/>
            <person name="Ho I."/>
            <person name="Hotta K."/>
            <person name="Huang W."/>
            <person name="Kawashima T."/>
            <person name="Lemaire P."/>
            <person name="Martinez D."/>
            <person name="Meinertzhagen I.A."/>
            <person name="Necula S."/>
            <person name="Nonaka M."/>
            <person name="Putnam N."/>
            <person name="Rash S."/>
            <person name="Saiga H."/>
            <person name="Satake M."/>
            <person name="Terry A."/>
            <person name="Yamada L."/>
            <person name="Wang H.G."/>
            <person name="Awazu S."/>
            <person name="Azumi K."/>
            <person name="Boore J."/>
            <person name="Branno M."/>
            <person name="Chin-Bow S."/>
            <person name="DeSantis R."/>
            <person name="Doyle S."/>
            <person name="Francino P."/>
            <person name="Keys D.N."/>
            <person name="Haga S."/>
            <person name="Hayashi H."/>
            <person name="Hino K."/>
            <person name="Imai K.S."/>
            <person name="Inaba K."/>
            <person name="Kano S."/>
            <person name="Kobayashi K."/>
            <person name="Kobayashi M."/>
            <person name="Lee B.I."/>
            <person name="Makabe K.W."/>
            <person name="Manohar C."/>
            <person name="Matassi G."/>
            <person name="Medina M."/>
            <person name="Mochizuki Y."/>
            <person name="Mount S."/>
            <person name="Morishita T."/>
            <person name="Miura S."/>
            <person name="Nakayama A."/>
            <person name="Nishizaka S."/>
            <person name="Nomoto H."/>
            <person name="Ohta F."/>
            <person name="Oishi K."/>
            <person name="Rigoutsos I."/>
            <person name="Sano M."/>
            <person name="Sasaki A."/>
            <person name="Sasakura Y."/>
            <person name="Shoguchi E."/>
            <person name="Shin-i T."/>
            <person name="Spagnuolo A."/>
            <person name="Stainier D."/>
            <person name="Suzuki M.M."/>
            <person name="Tassy O."/>
            <person name="Takatori N."/>
            <person name="Tokuoka M."/>
            <person name="Yagi K."/>
            <person name="Yoshizaki F."/>
            <person name="Wada S."/>
            <person name="Zhang C."/>
            <person name="Hyatt P.D."/>
            <person name="Larimer F."/>
            <person name="Detter C."/>
            <person name="Doggett N."/>
            <person name="Glavina T."/>
            <person name="Hawkins T."/>
            <person name="Richardson P."/>
            <person name="Lucas S."/>
            <person name="Kohara Y."/>
            <person name="Levine M."/>
            <person name="Satoh N."/>
            <person name="Rokhsar D.S."/>
        </authorList>
    </citation>
    <scope>NUCLEOTIDE SEQUENCE [LARGE SCALE GENOMIC DNA]</scope>
</reference>
<comment type="catalytic activity">
    <reaction evidence="17">
        <text>GTP + UDP = UTP + GDP</text>
        <dbReference type="Rhea" id="RHEA:79863"/>
        <dbReference type="ChEBI" id="CHEBI:37565"/>
        <dbReference type="ChEBI" id="CHEBI:46398"/>
        <dbReference type="ChEBI" id="CHEBI:58189"/>
        <dbReference type="ChEBI" id="CHEBI:58223"/>
    </reaction>
</comment>
<keyword evidence="7 25" id="KW-0418">Kinase</keyword>
<dbReference type="HAMAP" id="MF_00235">
    <property type="entry name" value="Adenylate_kinase_Adk"/>
    <property type="match status" value="1"/>
</dbReference>
<dbReference type="FunFam" id="3.40.50.300:FF:000315">
    <property type="entry name" value="Adenylate kinase 1"/>
    <property type="match status" value="1"/>
</dbReference>
<dbReference type="PROSITE" id="PS00113">
    <property type="entry name" value="ADENYLATE_KINASE"/>
    <property type="match status" value="1"/>
</dbReference>
<dbReference type="FunCoup" id="F6UHS2">
    <property type="interactions" value="256"/>
</dbReference>
<comment type="catalytic activity">
    <reaction evidence="1">
        <text>a 2'-deoxyribonucleoside 5'-diphosphate + ATP = a 2'-deoxyribonucleoside 5'-triphosphate + ADP</text>
        <dbReference type="Rhea" id="RHEA:44640"/>
        <dbReference type="ChEBI" id="CHEBI:30616"/>
        <dbReference type="ChEBI" id="CHEBI:61560"/>
        <dbReference type="ChEBI" id="CHEBI:73316"/>
        <dbReference type="ChEBI" id="CHEBI:456216"/>
        <dbReference type="EC" id="2.7.4.6"/>
    </reaction>
</comment>
<dbReference type="GO" id="GO:0033862">
    <property type="term" value="F:UMP kinase activity"/>
    <property type="evidence" value="ECO:0000318"/>
    <property type="project" value="GO_Central"/>
</dbReference>
<comment type="catalytic activity">
    <reaction evidence="13">
        <text>a ribonucleoside 5'-phosphate + ATP = a ribonucleoside 5'-diphosphate + ADP</text>
        <dbReference type="Rhea" id="RHEA:24036"/>
        <dbReference type="ChEBI" id="CHEBI:30616"/>
        <dbReference type="ChEBI" id="CHEBI:57930"/>
        <dbReference type="ChEBI" id="CHEBI:58043"/>
        <dbReference type="ChEBI" id="CHEBI:456216"/>
        <dbReference type="EC" id="2.7.4.4"/>
    </reaction>
</comment>
<evidence type="ECO:0000256" key="8">
    <source>
        <dbReference type="ARBA" id="ARBA00022840"/>
    </source>
</evidence>
<keyword evidence="9 25" id="KW-0665">Pyrimidine biosynthesis</keyword>
<feature type="binding site" evidence="25">
    <location>
        <position position="63"/>
    </location>
    <ligand>
        <name>a ribonucleoside 5'-phosphate</name>
        <dbReference type="ChEBI" id="CHEBI:58043"/>
    </ligand>
</feature>
<comment type="catalytic activity">
    <reaction evidence="18">
        <text>dATP + AMP = dADP + ADP</text>
        <dbReference type="Rhea" id="RHEA:79899"/>
        <dbReference type="ChEBI" id="CHEBI:57667"/>
        <dbReference type="ChEBI" id="CHEBI:61404"/>
        <dbReference type="ChEBI" id="CHEBI:456215"/>
        <dbReference type="ChEBI" id="CHEBI:456216"/>
    </reaction>
</comment>
<feature type="binding site" evidence="25">
    <location>
        <position position="159"/>
    </location>
    <ligand>
        <name>a ribonucleoside 5'-phosphate</name>
        <dbReference type="ChEBI" id="CHEBI:58043"/>
    </ligand>
</feature>
<evidence type="ECO:0000256" key="22">
    <source>
        <dbReference type="ARBA" id="ARBA00048759"/>
    </source>
</evidence>
<evidence type="ECO:0000256" key="4">
    <source>
        <dbReference type="ARBA" id="ARBA00022490"/>
    </source>
</evidence>
<accession>A0A1W2WQ44</accession>
<feature type="binding site" evidence="25">
    <location>
        <position position="198"/>
    </location>
    <ligand>
        <name>ATP</name>
        <dbReference type="ChEBI" id="CHEBI:30616"/>
    </ligand>
</feature>
<comment type="subcellular location">
    <subcellularLocation>
        <location evidence="25">Cytoplasm</location>
    </subcellularLocation>
    <subcellularLocation>
        <location evidence="25">Nucleus</location>
    </subcellularLocation>
</comment>